<reference evidence="2 3" key="1">
    <citation type="submission" date="2014-03" db="EMBL/GenBank/DDBJ databases">
        <title>Complete genome sequence of Pseudomonas stutzeri 19SMN4.</title>
        <authorList>
            <person name="Brunet-Galmes I."/>
            <person name="Nogales B."/>
            <person name="Busquets A."/>
            <person name="Pena A."/>
            <person name="Gomila M."/>
            <person name="Garcia-Valdes E."/>
            <person name="Lalucat J."/>
            <person name="Bennasar A."/>
            <person name="Bosch R."/>
        </authorList>
    </citation>
    <scope>NUCLEOTIDE SEQUENCE [LARGE SCALE GENOMIC DNA]</scope>
    <source>
        <strain evidence="2 3">19SMN4</strain>
        <plasmid evidence="3">Plasmid pLIB119</plasmid>
    </source>
</reference>
<dbReference type="Proteomes" id="UP000025238">
    <property type="component" value="Plasmid pLIB119"/>
</dbReference>
<sequence>MQPLNFSLIFSGTVNPNGGDEEATGIAMQRGELYANLEQVVCDITGKGLVTGDTPATLEDHSHRVRITEGRFDMMAMPVISTAHLDQPTAQALSDKPDACSCAIVANYGAGMFIRFLEQEGLETEVPQCAADIRQWLKRQALDGWVRLDRDWDAVDGLKTYEW</sequence>
<evidence type="ECO:0000313" key="3">
    <source>
        <dbReference type="Proteomes" id="UP000025238"/>
    </source>
</evidence>
<proteinExistence type="predicted"/>
<accession>A0A023WY60</accession>
<dbReference type="InterPro" id="IPR046025">
    <property type="entry name" value="DUF5983"/>
</dbReference>
<dbReference type="Pfam" id="PF19419">
    <property type="entry name" value="DUF5983"/>
    <property type="match status" value="1"/>
</dbReference>
<dbReference type="PATRIC" id="fig|316.97.peg.4460"/>
<dbReference type="EMBL" id="CP007510">
    <property type="protein sequence ID" value="AHY45157.1"/>
    <property type="molecule type" value="Genomic_DNA"/>
</dbReference>
<keyword evidence="2" id="KW-0614">Plasmid</keyword>
<dbReference type="KEGG" id="pstu:UIB01_22285"/>
<geneLocation type="plasmid" evidence="2 3">
    <name>pLIB119</name>
</geneLocation>
<protein>
    <recommendedName>
        <fullName evidence="1">DUF5983 domain-containing protein</fullName>
    </recommendedName>
</protein>
<evidence type="ECO:0000259" key="1">
    <source>
        <dbReference type="Pfam" id="PF19419"/>
    </source>
</evidence>
<organism evidence="2 3">
    <name type="scientific">Stutzerimonas stutzeri</name>
    <name type="common">Pseudomonas stutzeri</name>
    <dbReference type="NCBI Taxonomy" id="316"/>
    <lineage>
        <taxon>Bacteria</taxon>
        <taxon>Pseudomonadati</taxon>
        <taxon>Pseudomonadota</taxon>
        <taxon>Gammaproteobacteria</taxon>
        <taxon>Pseudomonadales</taxon>
        <taxon>Pseudomonadaceae</taxon>
        <taxon>Stutzerimonas</taxon>
    </lineage>
</organism>
<dbReference type="AlphaFoldDB" id="A0A023WY60"/>
<feature type="domain" description="DUF5983" evidence="1">
    <location>
        <begin position="77"/>
        <end position="163"/>
    </location>
</feature>
<gene>
    <name evidence="2" type="ORF">UIB01_22285</name>
</gene>
<name>A0A023WY60_STUST</name>
<evidence type="ECO:0000313" key="2">
    <source>
        <dbReference type="EMBL" id="AHY45157.1"/>
    </source>
</evidence>